<keyword evidence="6 8" id="KW-1133">Transmembrane helix</keyword>
<keyword evidence="2" id="KW-1003">Cell membrane</keyword>
<dbReference type="EMBL" id="PEYO01000022">
    <property type="protein sequence ID" value="PIU03170.1"/>
    <property type="molecule type" value="Genomic_DNA"/>
</dbReference>
<evidence type="ECO:0000256" key="7">
    <source>
        <dbReference type="ARBA" id="ARBA00023136"/>
    </source>
</evidence>
<evidence type="ECO:0000256" key="3">
    <source>
        <dbReference type="ARBA" id="ARBA00022676"/>
    </source>
</evidence>
<dbReference type="GO" id="GO:0016763">
    <property type="term" value="F:pentosyltransferase activity"/>
    <property type="evidence" value="ECO:0007669"/>
    <property type="project" value="TreeGrafter"/>
</dbReference>
<evidence type="ECO:0000256" key="8">
    <source>
        <dbReference type="SAM" id="Phobius"/>
    </source>
</evidence>
<reference evidence="11" key="1">
    <citation type="submission" date="2017-09" db="EMBL/GenBank/DDBJ databases">
        <title>Depth-based differentiation of microbial function through sediment-hosted aquifers and enrichment of novel symbionts in the deep terrestrial subsurface.</title>
        <authorList>
            <person name="Probst A.J."/>
            <person name="Ladd B."/>
            <person name="Jarett J.K."/>
            <person name="Geller-Mcgrath D.E."/>
            <person name="Sieber C.M.K."/>
            <person name="Emerson J.B."/>
            <person name="Anantharaman K."/>
            <person name="Thomas B.C."/>
            <person name="Malmstrom R."/>
            <person name="Stieglmeier M."/>
            <person name="Klingl A."/>
            <person name="Woyke T."/>
            <person name="Ryan C.M."/>
            <person name="Banfield J.F."/>
        </authorList>
    </citation>
    <scope>NUCLEOTIDE SEQUENCE [LARGE SCALE GENOMIC DNA]</scope>
</reference>
<dbReference type="Pfam" id="PF13231">
    <property type="entry name" value="PMT_2"/>
    <property type="match status" value="1"/>
</dbReference>
<name>A0A2M6XC53_9BACT</name>
<feature type="transmembrane region" description="Helical" evidence="8">
    <location>
        <begin position="265"/>
        <end position="289"/>
    </location>
</feature>
<comment type="subcellular location">
    <subcellularLocation>
        <location evidence="1">Cell membrane</location>
        <topology evidence="1">Multi-pass membrane protein</topology>
    </subcellularLocation>
</comment>
<keyword evidence="7 8" id="KW-0472">Membrane</keyword>
<evidence type="ECO:0000313" key="10">
    <source>
        <dbReference type="EMBL" id="PIU03170.1"/>
    </source>
</evidence>
<keyword evidence="4" id="KW-0808">Transferase</keyword>
<dbReference type="PANTHER" id="PTHR33908:SF11">
    <property type="entry name" value="MEMBRANE PROTEIN"/>
    <property type="match status" value="1"/>
</dbReference>
<feature type="transmembrane region" description="Helical" evidence="8">
    <location>
        <begin position="102"/>
        <end position="122"/>
    </location>
</feature>
<feature type="transmembrane region" description="Helical" evidence="8">
    <location>
        <begin position="221"/>
        <end position="240"/>
    </location>
</feature>
<evidence type="ECO:0000256" key="4">
    <source>
        <dbReference type="ARBA" id="ARBA00022679"/>
    </source>
</evidence>
<keyword evidence="3" id="KW-0328">Glycosyltransferase</keyword>
<dbReference type="PANTHER" id="PTHR33908">
    <property type="entry name" value="MANNOSYLTRANSFERASE YKCB-RELATED"/>
    <property type="match status" value="1"/>
</dbReference>
<feature type="domain" description="Glycosyltransferase RgtA/B/C/D-like" evidence="9">
    <location>
        <begin position="81"/>
        <end position="236"/>
    </location>
</feature>
<protein>
    <recommendedName>
        <fullName evidence="9">Glycosyltransferase RgtA/B/C/D-like domain-containing protein</fullName>
    </recommendedName>
</protein>
<feature type="transmembrane region" description="Helical" evidence="8">
    <location>
        <begin position="181"/>
        <end position="209"/>
    </location>
</feature>
<proteinExistence type="predicted"/>
<feature type="transmembrane region" description="Helical" evidence="8">
    <location>
        <begin position="150"/>
        <end position="169"/>
    </location>
</feature>
<dbReference type="AlphaFoldDB" id="A0A2M6XC53"/>
<organism evidence="10 11">
    <name type="scientific">Candidatus Shapirobacteria bacterium CG08_land_8_20_14_0_20_39_18</name>
    <dbReference type="NCBI Taxonomy" id="1974883"/>
    <lineage>
        <taxon>Bacteria</taxon>
        <taxon>Candidatus Shapironibacteriota</taxon>
    </lineage>
</organism>
<comment type="caution">
    <text evidence="10">The sequence shown here is derived from an EMBL/GenBank/DDBJ whole genome shotgun (WGS) entry which is preliminary data.</text>
</comment>
<dbReference type="GO" id="GO:0005886">
    <property type="term" value="C:plasma membrane"/>
    <property type="evidence" value="ECO:0007669"/>
    <property type="project" value="UniProtKB-SubCell"/>
</dbReference>
<feature type="transmembrane region" description="Helical" evidence="8">
    <location>
        <begin position="358"/>
        <end position="376"/>
    </location>
</feature>
<keyword evidence="5 8" id="KW-0812">Transmembrane</keyword>
<evidence type="ECO:0000313" key="11">
    <source>
        <dbReference type="Proteomes" id="UP000228996"/>
    </source>
</evidence>
<dbReference type="Proteomes" id="UP000228996">
    <property type="component" value="Unassembled WGS sequence"/>
</dbReference>
<evidence type="ECO:0000256" key="1">
    <source>
        <dbReference type="ARBA" id="ARBA00004651"/>
    </source>
</evidence>
<dbReference type="InterPro" id="IPR038731">
    <property type="entry name" value="RgtA/B/C-like"/>
</dbReference>
<feature type="transmembrane region" description="Helical" evidence="8">
    <location>
        <begin position="301"/>
        <end position="320"/>
    </location>
</feature>
<dbReference type="InterPro" id="IPR050297">
    <property type="entry name" value="LipidA_mod_glycosyltrf_83"/>
</dbReference>
<accession>A0A2M6XC53</accession>
<gene>
    <name evidence="10" type="ORF">COT44_04730</name>
</gene>
<evidence type="ECO:0000256" key="2">
    <source>
        <dbReference type="ARBA" id="ARBA00022475"/>
    </source>
</evidence>
<evidence type="ECO:0000259" key="9">
    <source>
        <dbReference type="Pfam" id="PF13231"/>
    </source>
</evidence>
<evidence type="ECO:0000256" key="5">
    <source>
        <dbReference type="ARBA" id="ARBA00022692"/>
    </source>
</evidence>
<sequence length="488" mass="56680">MKKNIVEYLLLSLLLVLAIIPRLYKIDIPLADHHSWRQADTAAVARNFIKEDWNFLKPTIDNMTNLSDASTPNPQRLFMVEPPIYQTIIAIFYKIFGIKEPLARLVSIVFSLGSIIFLYLIVKEFIEEKTALWTAFFFSVLPYSVYYSRVILPEPFMIFCCLAFVFYFIKWLDKNSFFNLILLIIFGALALTQKVYPFFLSLPLFYLLFRKFSFSLLKQKQVWVIAILIVIPIILWRLWINHFPEGIPPNEWLLNQGDIRFKGAFFWWIFAKRIGELILGFWGLIPLGIGLVIKPNKKEGWFFYLWLLSNILYITVFAAGNVTHDYYQIPLIPIFSIFLAKGVTFLLDKNNLLIHHWLSKGLLTVCILFTLAFSWYQVRDYYNIQGGVDLAGQAVDQLTQKDALILTGDTNDATLLYNTNRHGWTGGYASYFPNISGSIEKIRQMGGTVYVTTQWNSLAQTDFGKYMTANYSVIKQTDQYIIFNLIKK</sequence>
<dbReference type="GO" id="GO:0009103">
    <property type="term" value="P:lipopolysaccharide biosynthetic process"/>
    <property type="evidence" value="ECO:0007669"/>
    <property type="project" value="UniProtKB-ARBA"/>
</dbReference>
<evidence type="ECO:0000256" key="6">
    <source>
        <dbReference type="ARBA" id="ARBA00022989"/>
    </source>
</evidence>